<dbReference type="InterPro" id="IPR029787">
    <property type="entry name" value="Nucleotide_cyclase"/>
</dbReference>
<dbReference type="SUPFAM" id="SSF55781">
    <property type="entry name" value="GAF domain-like"/>
    <property type="match status" value="1"/>
</dbReference>
<dbReference type="SMART" id="SM00267">
    <property type="entry name" value="GGDEF"/>
    <property type="match status" value="1"/>
</dbReference>
<proteinExistence type="predicted"/>
<dbReference type="Proteomes" id="UP001286589">
    <property type="component" value="Unassembled WGS sequence"/>
</dbReference>
<dbReference type="EMBL" id="JAWJAC010000008">
    <property type="protein sequence ID" value="MDV2863700.1"/>
    <property type="molecule type" value="Genomic_DNA"/>
</dbReference>
<dbReference type="SUPFAM" id="SSF55073">
    <property type="entry name" value="Nucleotide cyclase"/>
    <property type="match status" value="1"/>
</dbReference>
<dbReference type="GO" id="GO:0052621">
    <property type="term" value="F:diguanylate cyclase activity"/>
    <property type="evidence" value="ECO:0007669"/>
    <property type="project" value="UniProtKB-EC"/>
</dbReference>
<dbReference type="InterPro" id="IPR000160">
    <property type="entry name" value="GGDEF_dom"/>
</dbReference>
<comment type="caution">
    <text evidence="2">The sequence shown here is derived from an EMBL/GenBank/DDBJ whole genome shotgun (WGS) entry which is preliminary data.</text>
</comment>
<dbReference type="InterPro" id="IPR003018">
    <property type="entry name" value="GAF"/>
</dbReference>
<feature type="domain" description="GGDEF" evidence="1">
    <location>
        <begin position="194"/>
        <end position="319"/>
    </location>
</feature>
<organism evidence="2 3">
    <name type="scientific">Phytobacter ursingii</name>
    <dbReference type="NCBI Taxonomy" id="1972431"/>
    <lineage>
        <taxon>Bacteria</taxon>
        <taxon>Pseudomonadati</taxon>
        <taxon>Pseudomonadota</taxon>
        <taxon>Gammaproteobacteria</taxon>
        <taxon>Enterobacterales</taxon>
        <taxon>Enterobacteriaceae</taxon>
        <taxon>Phytobacter</taxon>
    </lineage>
</organism>
<evidence type="ECO:0000313" key="3">
    <source>
        <dbReference type="Proteomes" id="UP001286589"/>
    </source>
</evidence>
<name>A0AB35RP54_9ENTR</name>
<dbReference type="Gene3D" id="3.30.70.270">
    <property type="match status" value="1"/>
</dbReference>
<accession>A0AB35RP54</accession>
<protein>
    <submittedName>
        <fullName evidence="2">Diguanylate cyclase</fullName>
        <ecNumber evidence="2">2.7.7.65</ecNumber>
    </submittedName>
</protein>
<dbReference type="InterPro" id="IPR043128">
    <property type="entry name" value="Rev_trsase/Diguanyl_cyclase"/>
</dbReference>
<reference evidence="2 3" key="1">
    <citation type="submission" date="2023-10" db="EMBL/GenBank/DDBJ databases">
        <title>Phytobacter spp. The emergence of a new genus of hospital-origin enterobacteria encoding carbapenemases in Argentina.</title>
        <authorList>
            <person name="Vay C."/>
            <person name="Almuzara M."/>
            <person name="Traglia G.M."/>
            <person name="Campos J."/>
        </authorList>
    </citation>
    <scope>NUCLEOTIDE SEQUENCE [LARGE SCALE GENOMIC DNA]</scope>
    <source>
        <strain evidence="2 3">CVMA36</strain>
    </source>
</reference>
<keyword evidence="3" id="KW-1185">Reference proteome</keyword>
<dbReference type="SMART" id="SM00065">
    <property type="entry name" value="GAF"/>
    <property type="match status" value="1"/>
</dbReference>
<dbReference type="AlphaFoldDB" id="A0AB35RP54"/>
<dbReference type="Pfam" id="PF01590">
    <property type="entry name" value="GAF"/>
    <property type="match status" value="1"/>
</dbReference>
<keyword evidence="2" id="KW-0548">Nucleotidyltransferase</keyword>
<dbReference type="Gene3D" id="3.30.450.40">
    <property type="match status" value="1"/>
</dbReference>
<keyword evidence="2" id="KW-0808">Transferase</keyword>
<evidence type="ECO:0000313" key="2">
    <source>
        <dbReference type="EMBL" id="MDV2863700.1"/>
    </source>
</evidence>
<dbReference type="PANTHER" id="PTHR43102:SF2">
    <property type="entry name" value="GAF DOMAIN-CONTAINING PROTEIN"/>
    <property type="match status" value="1"/>
</dbReference>
<dbReference type="NCBIfam" id="TIGR00254">
    <property type="entry name" value="GGDEF"/>
    <property type="match status" value="1"/>
</dbReference>
<dbReference type="Pfam" id="PF00990">
    <property type="entry name" value="GGDEF"/>
    <property type="match status" value="1"/>
</dbReference>
<dbReference type="InterPro" id="IPR029016">
    <property type="entry name" value="GAF-like_dom_sf"/>
</dbReference>
<dbReference type="RefSeq" id="WP_317101563.1">
    <property type="nucleotide sequence ID" value="NZ_JAWJAC010000008.1"/>
</dbReference>
<sequence length="319" mass="36045">MKTPGIPKNEKQRLQSLYLIDLIGKNGLARFDRLTRLAKQTFDVPIAVISLLDKDKQWLLSAVGTDVEETPRTVSFCAHAILEEGVFVIRDTLKDTRFCNNPYVKNQPRVRFYAGCPVRLPDGMIAGIICVVDTSPRFFSSDEVNALLDLASIVEDEFEQISFMMTDEVTGLLNKRGFLKRGEEQILTLSQKNLPFAMITFHLLNFMAINELLGNAEGENLIQKFSTILEQIAGEHCILAHVGNGVFYALLTKTDIFSADTLLLHIQNEVDKYNHKNKKPYSMCYSYGMAESENDPAGTVWDFVMQSNKVNYSEIVRNT</sequence>
<evidence type="ECO:0000259" key="1">
    <source>
        <dbReference type="PROSITE" id="PS50887"/>
    </source>
</evidence>
<dbReference type="PANTHER" id="PTHR43102">
    <property type="entry name" value="SLR1143 PROTEIN"/>
    <property type="match status" value="1"/>
</dbReference>
<gene>
    <name evidence="2" type="ORF">R0H02_14635</name>
</gene>
<dbReference type="EC" id="2.7.7.65" evidence="2"/>
<dbReference type="PROSITE" id="PS50887">
    <property type="entry name" value="GGDEF"/>
    <property type="match status" value="1"/>
</dbReference>